<dbReference type="SUPFAM" id="SSF143631">
    <property type="entry name" value="ApbE-like"/>
    <property type="match status" value="1"/>
</dbReference>
<dbReference type="PIRSF" id="PIRSF006268">
    <property type="entry name" value="ApbE"/>
    <property type="match status" value="1"/>
</dbReference>
<dbReference type="EC" id="2.7.1.180" evidence="2 11"/>
<keyword evidence="4 11" id="KW-0285">Flavoprotein</keyword>
<comment type="cofactor">
    <cofactor evidence="1">
        <name>Mg(2+)</name>
        <dbReference type="ChEBI" id="CHEBI:18420"/>
    </cofactor>
</comment>
<keyword evidence="7 11" id="KW-0274">FAD</keyword>
<dbReference type="EMBL" id="JBDPGJ010000003">
    <property type="protein sequence ID" value="MEX0406717.1"/>
    <property type="molecule type" value="Genomic_DNA"/>
</dbReference>
<gene>
    <name evidence="13" type="ORF">ABGN05_13665</name>
</gene>
<evidence type="ECO:0000256" key="12">
    <source>
        <dbReference type="SAM" id="SignalP"/>
    </source>
</evidence>
<organism evidence="13 14">
    <name type="scientific">Aquibium pacificus</name>
    <dbReference type="NCBI Taxonomy" id="3153579"/>
    <lineage>
        <taxon>Bacteria</taxon>
        <taxon>Pseudomonadati</taxon>
        <taxon>Pseudomonadota</taxon>
        <taxon>Alphaproteobacteria</taxon>
        <taxon>Hyphomicrobiales</taxon>
        <taxon>Phyllobacteriaceae</taxon>
        <taxon>Aquibium</taxon>
    </lineage>
</organism>
<evidence type="ECO:0000256" key="6">
    <source>
        <dbReference type="ARBA" id="ARBA00022723"/>
    </source>
</evidence>
<dbReference type="GO" id="GO:0016740">
    <property type="term" value="F:transferase activity"/>
    <property type="evidence" value="ECO:0007669"/>
    <property type="project" value="UniProtKB-KW"/>
</dbReference>
<proteinExistence type="inferred from homology"/>
<dbReference type="Pfam" id="PF02424">
    <property type="entry name" value="ApbE"/>
    <property type="match status" value="1"/>
</dbReference>
<feature type="signal peptide" evidence="12">
    <location>
        <begin position="1"/>
        <end position="28"/>
    </location>
</feature>
<protein>
    <recommendedName>
        <fullName evidence="3 11">FAD:protein FMN transferase</fullName>
        <ecNumber evidence="2 11">2.7.1.180</ecNumber>
    </recommendedName>
    <alternativeName>
        <fullName evidence="9 11">Flavin transferase</fullName>
    </alternativeName>
</protein>
<dbReference type="PROSITE" id="PS51318">
    <property type="entry name" value="TAT"/>
    <property type="match status" value="1"/>
</dbReference>
<evidence type="ECO:0000313" key="14">
    <source>
        <dbReference type="Proteomes" id="UP001556692"/>
    </source>
</evidence>
<evidence type="ECO:0000256" key="11">
    <source>
        <dbReference type="PIRNR" id="PIRNR006268"/>
    </source>
</evidence>
<evidence type="ECO:0000256" key="10">
    <source>
        <dbReference type="ARBA" id="ARBA00048540"/>
    </source>
</evidence>
<dbReference type="Proteomes" id="UP001556692">
    <property type="component" value="Unassembled WGS sequence"/>
</dbReference>
<comment type="catalytic activity">
    <reaction evidence="10 11">
        <text>L-threonyl-[protein] + FAD = FMN-L-threonyl-[protein] + AMP + H(+)</text>
        <dbReference type="Rhea" id="RHEA:36847"/>
        <dbReference type="Rhea" id="RHEA-COMP:11060"/>
        <dbReference type="Rhea" id="RHEA-COMP:11061"/>
        <dbReference type="ChEBI" id="CHEBI:15378"/>
        <dbReference type="ChEBI" id="CHEBI:30013"/>
        <dbReference type="ChEBI" id="CHEBI:57692"/>
        <dbReference type="ChEBI" id="CHEBI:74257"/>
        <dbReference type="ChEBI" id="CHEBI:456215"/>
        <dbReference type="EC" id="2.7.1.180"/>
    </reaction>
</comment>
<keyword evidence="12" id="KW-0732">Signal</keyword>
<comment type="similarity">
    <text evidence="11">Belongs to the ApbE family.</text>
</comment>
<evidence type="ECO:0000256" key="1">
    <source>
        <dbReference type="ARBA" id="ARBA00001946"/>
    </source>
</evidence>
<accession>A0ABV3SIX6</accession>
<evidence type="ECO:0000256" key="5">
    <source>
        <dbReference type="ARBA" id="ARBA00022679"/>
    </source>
</evidence>
<dbReference type="InterPro" id="IPR003374">
    <property type="entry name" value="ApbE-like_sf"/>
</dbReference>
<keyword evidence="5 11" id="KW-0808">Transferase</keyword>
<evidence type="ECO:0000256" key="2">
    <source>
        <dbReference type="ARBA" id="ARBA00011955"/>
    </source>
</evidence>
<keyword evidence="6 11" id="KW-0479">Metal-binding</keyword>
<keyword evidence="8 11" id="KW-0460">Magnesium</keyword>
<name>A0ABV3SIX6_9HYPH</name>
<comment type="caution">
    <text evidence="13">The sequence shown here is derived from an EMBL/GenBank/DDBJ whole genome shotgun (WGS) entry which is preliminary data.</text>
</comment>
<evidence type="ECO:0000256" key="8">
    <source>
        <dbReference type="ARBA" id="ARBA00022842"/>
    </source>
</evidence>
<dbReference type="Gene3D" id="3.10.520.10">
    <property type="entry name" value="ApbE-like domains"/>
    <property type="match status" value="1"/>
</dbReference>
<dbReference type="PANTHER" id="PTHR30040">
    <property type="entry name" value="THIAMINE BIOSYNTHESIS LIPOPROTEIN APBE"/>
    <property type="match status" value="1"/>
</dbReference>
<evidence type="ECO:0000313" key="13">
    <source>
        <dbReference type="EMBL" id="MEX0406717.1"/>
    </source>
</evidence>
<feature type="chain" id="PRO_5046711384" description="FAD:protein FMN transferase" evidence="12">
    <location>
        <begin position="29"/>
        <end position="326"/>
    </location>
</feature>
<sequence>MMNRRRFIAISGVAAGLGLFGANGVAVSAPEAVTWRGTTLGASASLTIHHPDRAVAERLVREVLMEVEKLEQVFSLYRVDSSLSQLNLSGALAAPPADLVHLLDRCRDAWELTDGAFDPTVQPLWTLLARHFSRADADPTGPSSDQFREALSRVGFDRVVFDPDRIVLERGMALTFNGIAQGYITDRAVEILRRGGIISSLVNMGEIRGLGRRPDGDPWRSGIHAGRGVAGLLHPLELVDRAIATSSGDGFAFSPSAGFNHLLDPRSGDSAPSEESITVTAPDAAGADAFSTAFSLMRHEAIRHALNRRPEINAFLLDSKGAVRTL</sequence>
<keyword evidence="14" id="KW-1185">Reference proteome</keyword>
<dbReference type="PANTHER" id="PTHR30040:SF2">
    <property type="entry name" value="FAD:PROTEIN FMN TRANSFERASE"/>
    <property type="match status" value="1"/>
</dbReference>
<reference evidence="13 14" key="1">
    <citation type="submission" date="2024-05" db="EMBL/GenBank/DDBJ databases">
        <authorList>
            <person name="Jiang F."/>
        </authorList>
    </citation>
    <scope>NUCLEOTIDE SEQUENCE [LARGE SCALE GENOMIC DNA]</scope>
    <source>
        <strain evidence="13 14">LZ166</strain>
    </source>
</reference>
<evidence type="ECO:0000256" key="7">
    <source>
        <dbReference type="ARBA" id="ARBA00022827"/>
    </source>
</evidence>
<dbReference type="RefSeq" id="WP_367954604.1">
    <property type="nucleotide sequence ID" value="NZ_JBDPGJ010000003.1"/>
</dbReference>
<evidence type="ECO:0000256" key="9">
    <source>
        <dbReference type="ARBA" id="ARBA00031306"/>
    </source>
</evidence>
<evidence type="ECO:0000256" key="3">
    <source>
        <dbReference type="ARBA" id="ARBA00016337"/>
    </source>
</evidence>
<dbReference type="InterPro" id="IPR006311">
    <property type="entry name" value="TAT_signal"/>
</dbReference>
<dbReference type="InterPro" id="IPR024932">
    <property type="entry name" value="ApbE"/>
</dbReference>
<evidence type="ECO:0000256" key="4">
    <source>
        <dbReference type="ARBA" id="ARBA00022630"/>
    </source>
</evidence>